<organism evidence="2 3">
    <name type="scientific">Xylaria bambusicola</name>
    <dbReference type="NCBI Taxonomy" id="326684"/>
    <lineage>
        <taxon>Eukaryota</taxon>
        <taxon>Fungi</taxon>
        <taxon>Dikarya</taxon>
        <taxon>Ascomycota</taxon>
        <taxon>Pezizomycotina</taxon>
        <taxon>Sordariomycetes</taxon>
        <taxon>Xylariomycetidae</taxon>
        <taxon>Xylariales</taxon>
        <taxon>Xylariaceae</taxon>
        <taxon>Xylaria</taxon>
    </lineage>
</organism>
<keyword evidence="1" id="KW-0812">Transmembrane</keyword>
<reference evidence="2 3" key="1">
    <citation type="submission" date="2023-10" db="EMBL/GenBank/DDBJ databases">
        <title>Draft genome sequence of Xylaria bambusicola isolate GMP-LS, the root and basal stem rot pathogen of sugarcane in Indonesia.</title>
        <authorList>
            <person name="Selvaraj P."/>
            <person name="Muralishankar V."/>
            <person name="Muruganantham S."/>
            <person name="Sp S."/>
            <person name="Haryani S."/>
            <person name="Lau K.J.X."/>
            <person name="Naqvi N.I."/>
        </authorList>
    </citation>
    <scope>NUCLEOTIDE SEQUENCE [LARGE SCALE GENOMIC DNA]</scope>
    <source>
        <strain evidence="2">GMP-LS</strain>
    </source>
</reference>
<dbReference type="Proteomes" id="UP001305414">
    <property type="component" value="Unassembled WGS sequence"/>
</dbReference>
<protein>
    <submittedName>
        <fullName evidence="2">Uncharacterized protein</fullName>
    </submittedName>
</protein>
<keyword evidence="3" id="KW-1185">Reference proteome</keyword>
<evidence type="ECO:0000313" key="3">
    <source>
        <dbReference type="Proteomes" id="UP001305414"/>
    </source>
</evidence>
<evidence type="ECO:0000313" key="2">
    <source>
        <dbReference type="EMBL" id="KAK5625608.1"/>
    </source>
</evidence>
<dbReference type="EMBL" id="JAWHQM010000002">
    <property type="protein sequence ID" value="KAK5625608.1"/>
    <property type="molecule type" value="Genomic_DNA"/>
</dbReference>
<evidence type="ECO:0000256" key="1">
    <source>
        <dbReference type="SAM" id="Phobius"/>
    </source>
</evidence>
<name>A0AAN7UC84_9PEZI</name>
<dbReference type="AlphaFoldDB" id="A0AAN7UC84"/>
<proteinExistence type="predicted"/>
<accession>A0AAN7UC84</accession>
<gene>
    <name evidence="2" type="ORF">RRF57_001324</name>
</gene>
<keyword evidence="1" id="KW-0472">Membrane</keyword>
<feature type="transmembrane region" description="Helical" evidence="1">
    <location>
        <begin position="35"/>
        <end position="58"/>
    </location>
</feature>
<sequence length="68" mass="7447">MSLADLPPGTDLCQIPLGPPPTNQDIDFSNTDLKALGIGVTIPTTVLATVFVFARLYTNFRKPQWSDR</sequence>
<comment type="caution">
    <text evidence="2">The sequence shown here is derived from an EMBL/GenBank/DDBJ whole genome shotgun (WGS) entry which is preliminary data.</text>
</comment>
<keyword evidence="1" id="KW-1133">Transmembrane helix</keyword>